<sequence>MLSWCRLSVFLAAVFAQGDSETASFREYTSAKESIAIVQTYFETGQMTLTAFVSRELTSDQQSGPALLEWSVLMTDFLDVDVGMQTRLPSASAPLRVVSL</sequence>
<evidence type="ECO:0000256" key="1">
    <source>
        <dbReference type="SAM" id="SignalP"/>
    </source>
</evidence>
<reference evidence="2 3" key="1">
    <citation type="journal article" date="2023" name="Sci. Data">
        <title>Genome assembly of the Korean intertidal mud-creeper Batillaria attramentaria.</title>
        <authorList>
            <person name="Patra A.K."/>
            <person name="Ho P.T."/>
            <person name="Jun S."/>
            <person name="Lee S.J."/>
            <person name="Kim Y."/>
            <person name="Won Y.J."/>
        </authorList>
    </citation>
    <scope>NUCLEOTIDE SEQUENCE [LARGE SCALE GENOMIC DNA]</scope>
    <source>
        <strain evidence="2">Wonlab-2016</strain>
    </source>
</reference>
<accession>A0ABD0L1K9</accession>
<keyword evidence="3" id="KW-1185">Reference proteome</keyword>
<evidence type="ECO:0000313" key="3">
    <source>
        <dbReference type="Proteomes" id="UP001519460"/>
    </source>
</evidence>
<name>A0ABD0L1K9_9CAEN</name>
<evidence type="ECO:0000313" key="2">
    <source>
        <dbReference type="EMBL" id="KAK7493391.1"/>
    </source>
</evidence>
<feature type="chain" id="PRO_5044851661" evidence="1">
    <location>
        <begin position="17"/>
        <end position="100"/>
    </location>
</feature>
<dbReference type="AlphaFoldDB" id="A0ABD0L1K9"/>
<feature type="signal peptide" evidence="1">
    <location>
        <begin position="1"/>
        <end position="16"/>
    </location>
</feature>
<keyword evidence="1" id="KW-0732">Signal</keyword>
<gene>
    <name evidence="2" type="ORF">BaRGS_00015291</name>
</gene>
<organism evidence="2 3">
    <name type="scientific">Batillaria attramentaria</name>
    <dbReference type="NCBI Taxonomy" id="370345"/>
    <lineage>
        <taxon>Eukaryota</taxon>
        <taxon>Metazoa</taxon>
        <taxon>Spiralia</taxon>
        <taxon>Lophotrochozoa</taxon>
        <taxon>Mollusca</taxon>
        <taxon>Gastropoda</taxon>
        <taxon>Caenogastropoda</taxon>
        <taxon>Sorbeoconcha</taxon>
        <taxon>Cerithioidea</taxon>
        <taxon>Batillariidae</taxon>
        <taxon>Batillaria</taxon>
    </lineage>
</organism>
<comment type="caution">
    <text evidence="2">The sequence shown here is derived from an EMBL/GenBank/DDBJ whole genome shotgun (WGS) entry which is preliminary data.</text>
</comment>
<protein>
    <submittedName>
        <fullName evidence="2">Uncharacterized protein</fullName>
    </submittedName>
</protein>
<dbReference type="Proteomes" id="UP001519460">
    <property type="component" value="Unassembled WGS sequence"/>
</dbReference>
<dbReference type="EMBL" id="JACVVK020000093">
    <property type="protein sequence ID" value="KAK7493391.1"/>
    <property type="molecule type" value="Genomic_DNA"/>
</dbReference>
<proteinExistence type="predicted"/>